<gene>
    <name evidence="1" type="ORF">IE53DRAFT_30629</name>
</gene>
<name>A0ACD0NL17_9BASI</name>
<accession>A0ACD0NL17</accession>
<evidence type="ECO:0000313" key="1">
    <source>
        <dbReference type="EMBL" id="PWN46510.1"/>
    </source>
</evidence>
<organism evidence="1 2">
    <name type="scientific">Violaceomyces palustris</name>
    <dbReference type="NCBI Taxonomy" id="1673888"/>
    <lineage>
        <taxon>Eukaryota</taxon>
        <taxon>Fungi</taxon>
        <taxon>Dikarya</taxon>
        <taxon>Basidiomycota</taxon>
        <taxon>Ustilaginomycotina</taxon>
        <taxon>Ustilaginomycetes</taxon>
        <taxon>Violaceomycetales</taxon>
        <taxon>Violaceomycetaceae</taxon>
        <taxon>Violaceomyces</taxon>
    </lineage>
</organism>
<evidence type="ECO:0000313" key="2">
    <source>
        <dbReference type="Proteomes" id="UP000245626"/>
    </source>
</evidence>
<sequence>MIKTKPTKTHTAFLVFTRLVKLQLGFPSVEGVSRRWLWKAPHVAQATLFLLFFPLLFFSFLFFFFLHPPHPSAFSFRMNQFKRGTY</sequence>
<proteinExistence type="predicted"/>
<protein>
    <submittedName>
        <fullName evidence="1">Uncharacterized protein</fullName>
    </submittedName>
</protein>
<keyword evidence="2" id="KW-1185">Reference proteome</keyword>
<reference evidence="1 2" key="1">
    <citation type="journal article" date="2018" name="Mol. Biol. Evol.">
        <title>Broad Genomic Sampling Reveals a Smut Pathogenic Ancestry of the Fungal Clade Ustilaginomycotina.</title>
        <authorList>
            <person name="Kijpornyongpan T."/>
            <person name="Mondo S.J."/>
            <person name="Barry K."/>
            <person name="Sandor L."/>
            <person name="Lee J."/>
            <person name="Lipzen A."/>
            <person name="Pangilinan J."/>
            <person name="LaButti K."/>
            <person name="Hainaut M."/>
            <person name="Henrissat B."/>
            <person name="Grigoriev I.V."/>
            <person name="Spatafora J.W."/>
            <person name="Aime M.C."/>
        </authorList>
    </citation>
    <scope>NUCLEOTIDE SEQUENCE [LARGE SCALE GENOMIC DNA]</scope>
    <source>
        <strain evidence="1 2">SA 807</strain>
    </source>
</reference>
<dbReference type="EMBL" id="KZ820957">
    <property type="protein sequence ID" value="PWN46510.1"/>
    <property type="molecule type" value="Genomic_DNA"/>
</dbReference>
<dbReference type="Proteomes" id="UP000245626">
    <property type="component" value="Unassembled WGS sequence"/>
</dbReference>